<evidence type="ECO:0000256" key="7">
    <source>
        <dbReference type="SAM" id="MobiDB-lite"/>
    </source>
</evidence>
<dbReference type="PROSITE" id="PS00678">
    <property type="entry name" value="WD_REPEATS_1"/>
    <property type="match status" value="3"/>
</dbReference>
<evidence type="ECO:0000256" key="6">
    <source>
        <dbReference type="PROSITE-ProRule" id="PRU00221"/>
    </source>
</evidence>
<reference evidence="9" key="2">
    <citation type="submission" date="2020-02" db="EMBL/GenBank/DDBJ databases">
        <title>Identification and distribution of gene clusters putatively required for synthesis of sphingolipid metabolism inhibitors in phylogenetically diverse species of the filamentous fungus Fusarium.</title>
        <authorList>
            <person name="Kim H.-S."/>
            <person name="Busman M."/>
            <person name="Brown D.W."/>
            <person name="Divon H."/>
            <person name="Uhlig S."/>
            <person name="Proctor R.H."/>
        </authorList>
    </citation>
    <scope>NUCLEOTIDE SEQUENCE</scope>
    <source>
        <strain evidence="9">NRRL 25174</strain>
    </source>
</reference>
<dbReference type="Gene3D" id="2.130.10.10">
    <property type="entry name" value="YVTN repeat-like/Quinoprotein amine dehydrogenase"/>
    <property type="match status" value="1"/>
</dbReference>
<feature type="compositionally biased region" description="Polar residues" evidence="7">
    <location>
        <begin position="1154"/>
        <end position="1169"/>
    </location>
</feature>
<sequence>MAPAQSLERDVDIEMTHEEDDDQGERMINEEYKTWKKNSPFLTALTWPTLTVQWFPDVKEPEGKNYSIHRLLLGTHTSDESPNFLQIADVQIPKAVTPDPKDYDEERGEIGGYGKSGDVAAIKCEIVQKIEHPGEVNKARYQPQNPDIIATLCVDGKILIFDRTKHPIQPTALGKVNAQIELVGHKAEGFGLNWNPHAEGCLASGSEDTTMCLWDLKTLKGDSRIINPSRKYTHHTQIVNDVQYHPISKNFVGSVSDDQTLQIIDVRHSETTKAAVVAKRGHLDAINALAFNPHSEVLVATASADKTIGIWDLRNVKEKVHTLEGHNDAVTSLAWHPTEAGILGSASYDRRIIFWDLSRVGEEVLPDDQDDGPPELLFMHGGHTNHLADFSWNLNEPWLVASAAEDNLLQIWKVAESIVGKDDGDLPDEETQQLWRRWVGETDATSDEKRHIYPSYLAGSDGLTPEAGVDSVALALPKLDGGQSAPNNTTTDALSMQPTANNTAQSGANPQAAHRDHSQYQDQPSDELLTHPERHFELLTDGMRRRLEEAVARETRTNEELAAMGVDPEDYGENEDVNMDKRLDLGPDIEIKEPDVQQSFTKRVKFSKAYTHGLFQGDNPYRIENEVDHLTLSLKHTSLDLITALCCNLELAIEIGKHLPPRDIVGLYIASPAFRKAVTGHMLSCIRLWIDSNAPEAGRVFHWKLYGKVLIRDPADRSSGTHDARFLEGRWETKKTNPNQIRLIPGFKYLDMVIGRHRYCREIIAMMARMGFRMPHTMHSTLLRLWVLLEIPTTRQRHLFLRSRKYWADIHIYNVQFFIVKLSMAFTHPFFNPVSIDMVKLMMGQRGLYPLWQCVMRQKYRTISECMELKARYDLHLPERVWALILREKYPSAYGVPINHVGLGHMEGWGKGIRHLARPDELIPIEAVFRGLHLDDHITQMMIWGYIDFETGENLVPTEDEIYISDEEEKLIKADNTHHWQRKHALKKRWDKLTPEQQQGIKEDDMDEHLRAMAWSSVENEDEDWDRESNASDEESDGEYDINAEINRGYRMPASRKENSFDKNITDEIPAGGEAIHVGNEEISADEVAWMIGGIDVPVQREEIEAWNTKLSELFVNSIPEVSDADYDMAKIWDMWFTRGSVGHPPSTVAPSMGLQNQVARNGSNNNVQ</sequence>
<feature type="region of interest" description="Disordered" evidence="7">
    <location>
        <begin position="1016"/>
        <end position="1049"/>
    </location>
</feature>
<feature type="region of interest" description="Disordered" evidence="7">
    <location>
        <begin position="1"/>
        <end position="24"/>
    </location>
</feature>
<dbReference type="SMART" id="SM00320">
    <property type="entry name" value="WD40"/>
    <property type="match status" value="6"/>
</dbReference>
<dbReference type="PRINTS" id="PR00320">
    <property type="entry name" value="GPROTEINBRPT"/>
</dbReference>
<dbReference type="PROSITE" id="PS50082">
    <property type="entry name" value="WD_REPEATS_2"/>
    <property type="match status" value="3"/>
</dbReference>
<accession>A0A9P5DMZ0</accession>
<dbReference type="Proteomes" id="UP000730481">
    <property type="component" value="Unassembled WGS sequence"/>
</dbReference>
<dbReference type="CDD" id="cd00200">
    <property type="entry name" value="WD40"/>
    <property type="match status" value="1"/>
</dbReference>
<organism evidence="9 10">
    <name type="scientific">Fusarium beomiforme</name>
    <dbReference type="NCBI Taxonomy" id="44412"/>
    <lineage>
        <taxon>Eukaryota</taxon>
        <taxon>Fungi</taxon>
        <taxon>Dikarya</taxon>
        <taxon>Ascomycota</taxon>
        <taxon>Pezizomycotina</taxon>
        <taxon>Sordariomycetes</taxon>
        <taxon>Hypocreomycetidae</taxon>
        <taxon>Hypocreales</taxon>
        <taxon>Nectriaceae</taxon>
        <taxon>Fusarium</taxon>
        <taxon>Fusarium burgessii species complex</taxon>
    </lineage>
</organism>
<feature type="region of interest" description="Disordered" evidence="7">
    <location>
        <begin position="1148"/>
        <end position="1169"/>
    </location>
</feature>
<dbReference type="InterPro" id="IPR050459">
    <property type="entry name" value="WD_repeat_RBAP46/RBAP48/MSI1"/>
</dbReference>
<dbReference type="InterPro" id="IPR001680">
    <property type="entry name" value="WD40_rpt"/>
</dbReference>
<dbReference type="PROSITE" id="PS50294">
    <property type="entry name" value="WD_REPEATS_REGION"/>
    <property type="match status" value="3"/>
</dbReference>
<comment type="subcellular location">
    <subcellularLocation>
        <location evidence="1">Nucleus</location>
    </subcellularLocation>
</comment>
<reference evidence="9" key="1">
    <citation type="journal article" date="2017" name="Mycologia">
        <title>Fusarium algeriense, sp. nov., a novel toxigenic crown rot pathogen of durum wheat from Algeria is nested in the Fusarium burgessii species complex.</title>
        <authorList>
            <person name="Laraba I."/>
            <person name="Keddad A."/>
            <person name="Boureghda H."/>
            <person name="Abdallah N."/>
            <person name="Vaughan M.M."/>
            <person name="Proctor R.H."/>
            <person name="Busman M."/>
            <person name="O'Donnell K."/>
        </authorList>
    </citation>
    <scope>NUCLEOTIDE SEQUENCE</scope>
    <source>
        <strain evidence="9">NRRL 25174</strain>
    </source>
</reference>
<evidence type="ECO:0000259" key="8">
    <source>
        <dbReference type="Pfam" id="PF12265"/>
    </source>
</evidence>
<feature type="repeat" description="WD" evidence="6">
    <location>
        <begin position="182"/>
        <end position="218"/>
    </location>
</feature>
<evidence type="ECO:0000313" key="9">
    <source>
        <dbReference type="EMBL" id="KAF4332381.1"/>
    </source>
</evidence>
<dbReference type="InterPro" id="IPR019775">
    <property type="entry name" value="WD40_repeat_CS"/>
</dbReference>
<evidence type="ECO:0000256" key="1">
    <source>
        <dbReference type="ARBA" id="ARBA00004123"/>
    </source>
</evidence>
<feature type="compositionally biased region" description="Polar residues" evidence="7">
    <location>
        <begin position="484"/>
        <end position="509"/>
    </location>
</feature>
<feature type="repeat" description="WD" evidence="6">
    <location>
        <begin position="279"/>
        <end position="315"/>
    </location>
</feature>
<name>A0A9P5DMZ0_9HYPO</name>
<dbReference type="OrthoDB" id="4966at2759"/>
<feature type="domain" description="Histone-binding protein RBBP4-like N-terminal" evidence="8">
    <location>
        <begin position="30"/>
        <end position="94"/>
    </location>
</feature>
<feature type="repeat" description="WD" evidence="6">
    <location>
        <begin position="323"/>
        <end position="358"/>
    </location>
</feature>
<protein>
    <submittedName>
        <fullName evidence="9">HAT2-subunit of the major histone acetyltransferase</fullName>
    </submittedName>
</protein>
<dbReference type="GO" id="GO:0005634">
    <property type="term" value="C:nucleus"/>
    <property type="evidence" value="ECO:0007669"/>
    <property type="project" value="UniProtKB-SubCell"/>
</dbReference>
<evidence type="ECO:0000256" key="5">
    <source>
        <dbReference type="ARBA" id="ARBA00023242"/>
    </source>
</evidence>
<dbReference type="GO" id="GO:0006325">
    <property type="term" value="P:chromatin organization"/>
    <property type="evidence" value="ECO:0007669"/>
    <property type="project" value="UniProtKB-KW"/>
</dbReference>
<proteinExistence type="predicted"/>
<feature type="compositionally biased region" description="Basic and acidic residues" evidence="7">
    <location>
        <begin position="7"/>
        <end position="16"/>
    </location>
</feature>
<dbReference type="EMBL" id="PVQB02001089">
    <property type="protein sequence ID" value="KAF4332381.1"/>
    <property type="molecule type" value="Genomic_DNA"/>
</dbReference>
<keyword evidence="10" id="KW-1185">Reference proteome</keyword>
<evidence type="ECO:0000313" key="10">
    <source>
        <dbReference type="Proteomes" id="UP000730481"/>
    </source>
</evidence>
<comment type="caution">
    <text evidence="9">The sequence shown here is derived from an EMBL/GenBank/DDBJ whole genome shotgun (WGS) entry which is preliminary data.</text>
</comment>
<keyword evidence="4" id="KW-0156">Chromatin regulator</keyword>
<feature type="compositionally biased region" description="Acidic residues" evidence="7">
    <location>
        <begin position="1019"/>
        <end position="1042"/>
    </location>
</feature>
<evidence type="ECO:0000256" key="3">
    <source>
        <dbReference type="ARBA" id="ARBA00022737"/>
    </source>
</evidence>
<dbReference type="InterPro" id="IPR036322">
    <property type="entry name" value="WD40_repeat_dom_sf"/>
</dbReference>
<keyword evidence="3" id="KW-0677">Repeat</keyword>
<dbReference type="InterPro" id="IPR020472">
    <property type="entry name" value="WD40_PAC1"/>
</dbReference>
<feature type="region of interest" description="Disordered" evidence="7">
    <location>
        <begin position="480"/>
        <end position="530"/>
    </location>
</feature>
<dbReference type="PANTHER" id="PTHR22850">
    <property type="entry name" value="WD40 REPEAT FAMILY"/>
    <property type="match status" value="1"/>
</dbReference>
<dbReference type="SUPFAM" id="SSF50978">
    <property type="entry name" value="WD40 repeat-like"/>
    <property type="match status" value="1"/>
</dbReference>
<dbReference type="Pfam" id="PF00400">
    <property type="entry name" value="WD40"/>
    <property type="match status" value="4"/>
</dbReference>
<evidence type="ECO:0000256" key="4">
    <source>
        <dbReference type="ARBA" id="ARBA00022853"/>
    </source>
</evidence>
<evidence type="ECO:0000256" key="2">
    <source>
        <dbReference type="ARBA" id="ARBA00022574"/>
    </source>
</evidence>
<gene>
    <name evidence="9" type="ORF">FBEOM_13828</name>
</gene>
<keyword evidence="2 6" id="KW-0853">WD repeat</keyword>
<dbReference type="AlphaFoldDB" id="A0A9P5DMZ0"/>
<keyword evidence="5" id="KW-0539">Nucleus</keyword>
<dbReference type="Pfam" id="PF12265">
    <property type="entry name" value="CAF1C_H4-bd"/>
    <property type="match status" value="1"/>
</dbReference>
<dbReference type="InterPro" id="IPR022052">
    <property type="entry name" value="Histone-bd_RBBP4-like_N"/>
</dbReference>
<dbReference type="InterPro" id="IPR015943">
    <property type="entry name" value="WD40/YVTN_repeat-like_dom_sf"/>
</dbReference>